<dbReference type="AlphaFoldDB" id="A0AAW1XNI1"/>
<evidence type="ECO:0000256" key="3">
    <source>
        <dbReference type="ARBA" id="ARBA00038471"/>
    </source>
</evidence>
<sequence>MASSFTIILSVLAIIPFFLVSADDQLIQIECHNAEEPTTCIECLKSDPHSEKADKVGIAVIILGCLSNNAKTLAANMTEIASGTKDKNATKILKQCSKGFYSATKDLAFGNPQVEEWQIRWC</sequence>
<evidence type="ECO:0000313" key="6">
    <source>
        <dbReference type="EMBL" id="KAK9937498.1"/>
    </source>
</evidence>
<keyword evidence="2" id="KW-1015">Disulfide bond</keyword>
<feature type="chain" id="PRO_5043710646" description="Pectinesterase inhibitor domain-containing protein" evidence="4">
    <location>
        <begin position="23"/>
        <end position="122"/>
    </location>
</feature>
<evidence type="ECO:0000313" key="7">
    <source>
        <dbReference type="Proteomes" id="UP001457282"/>
    </source>
</evidence>
<accession>A0AAW1XNI1</accession>
<dbReference type="Pfam" id="PF04043">
    <property type="entry name" value="PMEI"/>
    <property type="match status" value="1"/>
</dbReference>
<keyword evidence="7" id="KW-1185">Reference proteome</keyword>
<dbReference type="InterPro" id="IPR052421">
    <property type="entry name" value="PCW_Enzyme_Inhibitor"/>
</dbReference>
<dbReference type="Proteomes" id="UP001457282">
    <property type="component" value="Unassembled WGS sequence"/>
</dbReference>
<dbReference type="InterPro" id="IPR006501">
    <property type="entry name" value="Pectinesterase_inhib_dom"/>
</dbReference>
<dbReference type="PANTHER" id="PTHR36710:SF4">
    <property type="entry name" value="PLANT INVERTASE_PECTIN METHYLESTERASE INHIBITOR SUPERFAMILY PROTEIN"/>
    <property type="match status" value="1"/>
</dbReference>
<dbReference type="EMBL" id="JBEDUW010000003">
    <property type="protein sequence ID" value="KAK9937498.1"/>
    <property type="molecule type" value="Genomic_DNA"/>
</dbReference>
<evidence type="ECO:0000256" key="2">
    <source>
        <dbReference type="ARBA" id="ARBA00023157"/>
    </source>
</evidence>
<evidence type="ECO:0000256" key="4">
    <source>
        <dbReference type="SAM" id="SignalP"/>
    </source>
</evidence>
<gene>
    <name evidence="6" type="ORF">M0R45_014281</name>
</gene>
<comment type="caution">
    <text evidence="6">The sequence shown here is derived from an EMBL/GenBank/DDBJ whole genome shotgun (WGS) entry which is preliminary data.</text>
</comment>
<organism evidence="6 7">
    <name type="scientific">Rubus argutus</name>
    <name type="common">Southern blackberry</name>
    <dbReference type="NCBI Taxonomy" id="59490"/>
    <lineage>
        <taxon>Eukaryota</taxon>
        <taxon>Viridiplantae</taxon>
        <taxon>Streptophyta</taxon>
        <taxon>Embryophyta</taxon>
        <taxon>Tracheophyta</taxon>
        <taxon>Spermatophyta</taxon>
        <taxon>Magnoliopsida</taxon>
        <taxon>eudicotyledons</taxon>
        <taxon>Gunneridae</taxon>
        <taxon>Pentapetalae</taxon>
        <taxon>rosids</taxon>
        <taxon>fabids</taxon>
        <taxon>Rosales</taxon>
        <taxon>Rosaceae</taxon>
        <taxon>Rosoideae</taxon>
        <taxon>Rosoideae incertae sedis</taxon>
        <taxon>Rubus</taxon>
    </lineage>
</organism>
<proteinExistence type="inferred from homology"/>
<dbReference type="PANTHER" id="PTHR36710">
    <property type="entry name" value="PECTINESTERASE INHIBITOR-LIKE"/>
    <property type="match status" value="1"/>
</dbReference>
<dbReference type="NCBIfam" id="TIGR01614">
    <property type="entry name" value="PME_inhib"/>
    <property type="match status" value="1"/>
</dbReference>
<protein>
    <recommendedName>
        <fullName evidence="5">Pectinesterase inhibitor domain-containing protein</fullName>
    </recommendedName>
</protein>
<dbReference type="SUPFAM" id="SSF101148">
    <property type="entry name" value="Plant invertase/pectin methylesterase inhibitor"/>
    <property type="match status" value="1"/>
</dbReference>
<evidence type="ECO:0000256" key="1">
    <source>
        <dbReference type="ARBA" id="ARBA00022729"/>
    </source>
</evidence>
<dbReference type="CDD" id="cd15797">
    <property type="entry name" value="PMEI"/>
    <property type="match status" value="1"/>
</dbReference>
<dbReference type="InterPro" id="IPR034086">
    <property type="entry name" value="PMEI_plant"/>
</dbReference>
<evidence type="ECO:0000259" key="5">
    <source>
        <dbReference type="Pfam" id="PF04043"/>
    </source>
</evidence>
<feature type="signal peptide" evidence="4">
    <location>
        <begin position="1"/>
        <end position="22"/>
    </location>
</feature>
<reference evidence="6 7" key="1">
    <citation type="journal article" date="2023" name="G3 (Bethesda)">
        <title>A chromosome-length genome assembly and annotation of blackberry (Rubus argutus, cv. 'Hillquist').</title>
        <authorList>
            <person name="Bruna T."/>
            <person name="Aryal R."/>
            <person name="Dudchenko O."/>
            <person name="Sargent D.J."/>
            <person name="Mead D."/>
            <person name="Buti M."/>
            <person name="Cavallini A."/>
            <person name="Hytonen T."/>
            <person name="Andres J."/>
            <person name="Pham M."/>
            <person name="Weisz D."/>
            <person name="Mascagni F."/>
            <person name="Usai G."/>
            <person name="Natali L."/>
            <person name="Bassil N."/>
            <person name="Fernandez G.E."/>
            <person name="Lomsadze A."/>
            <person name="Armour M."/>
            <person name="Olukolu B."/>
            <person name="Poorten T."/>
            <person name="Britton C."/>
            <person name="Davik J."/>
            <person name="Ashrafi H."/>
            <person name="Aiden E.L."/>
            <person name="Borodovsky M."/>
            <person name="Worthington M."/>
        </authorList>
    </citation>
    <scope>NUCLEOTIDE SEQUENCE [LARGE SCALE GENOMIC DNA]</scope>
    <source>
        <strain evidence="6">PI 553951</strain>
    </source>
</reference>
<dbReference type="Gene3D" id="1.20.140.40">
    <property type="entry name" value="Invertase/pectin methylesterase inhibitor family protein"/>
    <property type="match status" value="1"/>
</dbReference>
<dbReference type="InterPro" id="IPR035513">
    <property type="entry name" value="Invertase/methylesterase_inhib"/>
</dbReference>
<keyword evidence="1 4" id="KW-0732">Signal</keyword>
<name>A0AAW1XNI1_RUBAR</name>
<feature type="domain" description="Pectinesterase inhibitor" evidence="5">
    <location>
        <begin position="26"/>
        <end position="108"/>
    </location>
</feature>
<dbReference type="GO" id="GO:0046910">
    <property type="term" value="F:pectinesterase inhibitor activity"/>
    <property type="evidence" value="ECO:0007669"/>
    <property type="project" value="InterPro"/>
</dbReference>
<comment type="similarity">
    <text evidence="3">Belongs to the PMEI family.</text>
</comment>